<dbReference type="AlphaFoldDB" id="A0A239TGV0"/>
<sequence>MKIFNNITEKLKDDLIQQIKKGSKVSIAASCFSIYAYNELKKQLEKVDSFKFIFIKV</sequence>
<gene>
    <name evidence="1" type="ORF">SAMEA4364220_00678</name>
</gene>
<evidence type="ECO:0000313" key="1">
    <source>
        <dbReference type="EMBL" id="SNU96991.1"/>
    </source>
</evidence>
<proteinExistence type="predicted"/>
<dbReference type="EMBL" id="LT906446">
    <property type="protein sequence ID" value="SNU96991.1"/>
    <property type="molecule type" value="Genomic_DNA"/>
</dbReference>
<dbReference type="RefSeq" id="WP_155909551.1">
    <property type="nucleotide sequence ID" value="NZ_LT906446.1"/>
</dbReference>
<organism evidence="1 2">
    <name type="scientific">Megamonas hypermegale</name>
    <dbReference type="NCBI Taxonomy" id="158847"/>
    <lineage>
        <taxon>Bacteria</taxon>
        <taxon>Bacillati</taxon>
        <taxon>Bacillota</taxon>
        <taxon>Negativicutes</taxon>
        <taxon>Selenomonadales</taxon>
        <taxon>Selenomonadaceae</taxon>
        <taxon>Megamonas</taxon>
    </lineage>
</organism>
<dbReference type="Proteomes" id="UP000215383">
    <property type="component" value="Chromosome 1"/>
</dbReference>
<reference evidence="1 2" key="1">
    <citation type="submission" date="2017-06" db="EMBL/GenBank/DDBJ databases">
        <authorList>
            <consortium name="Pathogen Informatics"/>
        </authorList>
    </citation>
    <scope>NUCLEOTIDE SEQUENCE [LARGE SCALE GENOMIC DNA]</scope>
    <source>
        <strain evidence="1 2">NCTC10570</strain>
    </source>
</reference>
<name>A0A239TGV0_9FIRM</name>
<dbReference type="GeneID" id="78508178"/>
<accession>A0A239TGV0</accession>
<evidence type="ECO:0000313" key="2">
    <source>
        <dbReference type="Proteomes" id="UP000215383"/>
    </source>
</evidence>
<protein>
    <submittedName>
        <fullName evidence="1">Uncharacterized protein</fullName>
    </submittedName>
</protein>
<keyword evidence="2" id="KW-1185">Reference proteome</keyword>